<accession>A0A2C6L2C9</accession>
<feature type="compositionally biased region" description="Low complexity" evidence="7">
    <location>
        <begin position="303"/>
        <end position="332"/>
    </location>
</feature>
<sequence length="631" mass="70481">MADSMASSLLMSSIPPCPSTRPDRDDENEDEKSSKGKDKRGKGSGEGHGEDKDEKMSVGGSSNVTEDMHSPDEGDEEEEDTSKTPEERMTFALSCKDFGNEAFKKGTIDVAKEKYKEGLGYLKNLDLPDARALRIALNGNMAMCCIKLEEWKPAITAADAVLQEEPENVKALYRRGVARSAYGLYSEARTDLVQVVKLDPKNTDARKELEKLKEKIQKHNSEKKKAFSGLFDRAAGMYDDREEQMRLKRLQAEEEEKKRREEWEKEMAERKEKGEEEISFEKWKEEKEKAEENKEKKKRERGSSSSSPASSTGGSSSGGRSSTKSGSSGSDSLELDEEDQKIIDETKKMGYCYFRRDLTEEEKKINAQHRPTKVDPSRHSTTASSPVPLSEAQQPAFTSTRTSSESPTSGAKQSGVSSWNAAGTTYEEKDMSQWAKKRFEERLRETKVERGGDINSLLSNPQQLMEALKMPTEASSGGGQEAEALASLSRLMNQFMHTEIRCKDVTGLTGDAQVVVMRGTKRYLFEFSCTVVFEVSGKLEMPDSDGFGGALGPRMREDDDATKFCYTGELVLPEVSSAEGKGMAWLTGSRIRMKKTVSQQHKAVVDECIENFKKQLVEQIQHFLTDFSKTS</sequence>
<evidence type="ECO:0000313" key="9">
    <source>
        <dbReference type="EMBL" id="PHJ22208.1"/>
    </source>
</evidence>
<dbReference type="Pfam" id="PF09229">
    <property type="entry name" value="Aha1_N"/>
    <property type="match status" value="1"/>
</dbReference>
<dbReference type="AlphaFoldDB" id="A0A2C6L2C9"/>
<gene>
    <name evidence="9" type="ORF">CSUI_003939</name>
</gene>
<dbReference type="GO" id="GO:0003755">
    <property type="term" value="F:peptidyl-prolyl cis-trans isomerase activity"/>
    <property type="evidence" value="ECO:0007669"/>
    <property type="project" value="UniProtKB-EC"/>
</dbReference>
<evidence type="ECO:0000256" key="6">
    <source>
        <dbReference type="PROSITE-ProRule" id="PRU00339"/>
    </source>
</evidence>
<feature type="compositionally biased region" description="Basic and acidic residues" evidence="7">
    <location>
        <begin position="31"/>
        <end position="56"/>
    </location>
</feature>
<evidence type="ECO:0000256" key="4">
    <source>
        <dbReference type="ARBA" id="ARBA00023110"/>
    </source>
</evidence>
<dbReference type="PANTHER" id="PTHR46512:SF9">
    <property type="entry name" value="PEPTIDYLPROLYL ISOMERASE"/>
    <property type="match status" value="1"/>
</dbReference>
<evidence type="ECO:0000256" key="2">
    <source>
        <dbReference type="ARBA" id="ARBA00006817"/>
    </source>
</evidence>
<evidence type="ECO:0000256" key="7">
    <source>
        <dbReference type="SAM" id="MobiDB-lite"/>
    </source>
</evidence>
<dbReference type="SMART" id="SM01000">
    <property type="entry name" value="Aha1_N"/>
    <property type="match status" value="1"/>
</dbReference>
<feature type="region of interest" description="Disordered" evidence="7">
    <location>
        <begin position="1"/>
        <end position="87"/>
    </location>
</feature>
<organism evidence="9 10">
    <name type="scientific">Cystoisospora suis</name>
    <dbReference type="NCBI Taxonomy" id="483139"/>
    <lineage>
        <taxon>Eukaryota</taxon>
        <taxon>Sar</taxon>
        <taxon>Alveolata</taxon>
        <taxon>Apicomplexa</taxon>
        <taxon>Conoidasida</taxon>
        <taxon>Coccidia</taxon>
        <taxon>Eucoccidiorida</taxon>
        <taxon>Eimeriorina</taxon>
        <taxon>Sarcocystidae</taxon>
        <taxon>Cystoisospora</taxon>
    </lineage>
</organism>
<evidence type="ECO:0000256" key="1">
    <source>
        <dbReference type="ARBA" id="ARBA00000971"/>
    </source>
</evidence>
<dbReference type="EC" id="5.2.1.8" evidence="3"/>
<feature type="compositionally biased region" description="Polar residues" evidence="7">
    <location>
        <begin position="410"/>
        <end position="419"/>
    </location>
</feature>
<dbReference type="GO" id="GO:0051087">
    <property type="term" value="F:protein-folding chaperone binding"/>
    <property type="evidence" value="ECO:0007669"/>
    <property type="project" value="InterPro"/>
</dbReference>
<protein>
    <recommendedName>
        <fullName evidence="3">peptidylprolyl isomerase</fullName>
        <ecNumber evidence="3">5.2.1.8</ecNumber>
    </recommendedName>
</protein>
<feature type="compositionally biased region" description="Polar residues" evidence="7">
    <location>
        <begin position="379"/>
        <end position="397"/>
    </location>
</feature>
<dbReference type="PANTHER" id="PTHR46512">
    <property type="entry name" value="PEPTIDYLPROLYL ISOMERASE"/>
    <property type="match status" value="1"/>
</dbReference>
<dbReference type="InterPro" id="IPR011990">
    <property type="entry name" value="TPR-like_helical_dom_sf"/>
</dbReference>
<dbReference type="VEuPathDB" id="ToxoDB:CSUI_003939"/>
<dbReference type="InterPro" id="IPR036338">
    <property type="entry name" value="Aha1"/>
</dbReference>
<name>A0A2C6L2C9_9APIC</name>
<dbReference type="PROSITE" id="PS50005">
    <property type="entry name" value="TPR"/>
    <property type="match status" value="1"/>
</dbReference>
<comment type="caution">
    <text evidence="9">The sequence shown here is derived from an EMBL/GenBank/DDBJ whole genome shotgun (WGS) entry which is preliminary data.</text>
</comment>
<evidence type="ECO:0000259" key="8">
    <source>
        <dbReference type="SMART" id="SM01000"/>
    </source>
</evidence>
<dbReference type="RefSeq" id="XP_067923885.1">
    <property type="nucleotide sequence ID" value="XM_068064134.1"/>
</dbReference>
<evidence type="ECO:0000313" key="10">
    <source>
        <dbReference type="Proteomes" id="UP000221165"/>
    </source>
</evidence>
<dbReference type="InterPro" id="IPR050754">
    <property type="entry name" value="FKBP4/5/8-like"/>
</dbReference>
<feature type="region of interest" description="Disordered" evidence="7">
    <location>
        <begin position="268"/>
        <end position="346"/>
    </location>
</feature>
<feature type="repeat" description="TPR" evidence="6">
    <location>
        <begin position="169"/>
        <end position="202"/>
    </location>
</feature>
<dbReference type="SUPFAM" id="SSF48452">
    <property type="entry name" value="TPR-like"/>
    <property type="match status" value="1"/>
</dbReference>
<feature type="domain" description="Activator of Hsp90 ATPase AHSA1-like N-terminal" evidence="8">
    <location>
        <begin position="428"/>
        <end position="629"/>
    </location>
</feature>
<feature type="compositionally biased region" description="Low complexity" evidence="7">
    <location>
        <begin position="1"/>
        <end position="13"/>
    </location>
</feature>
<dbReference type="SMART" id="SM00028">
    <property type="entry name" value="TPR"/>
    <property type="match status" value="2"/>
</dbReference>
<dbReference type="GO" id="GO:0001671">
    <property type="term" value="F:ATPase activator activity"/>
    <property type="evidence" value="ECO:0007669"/>
    <property type="project" value="InterPro"/>
</dbReference>
<dbReference type="Gene3D" id="3.15.10.20">
    <property type="entry name" value="Activator of Hsp90 ATPase Aha1, N-terminal domain"/>
    <property type="match status" value="1"/>
</dbReference>
<comment type="catalytic activity">
    <reaction evidence="1">
        <text>[protein]-peptidylproline (omega=180) = [protein]-peptidylproline (omega=0)</text>
        <dbReference type="Rhea" id="RHEA:16237"/>
        <dbReference type="Rhea" id="RHEA-COMP:10747"/>
        <dbReference type="Rhea" id="RHEA-COMP:10748"/>
        <dbReference type="ChEBI" id="CHEBI:83833"/>
        <dbReference type="ChEBI" id="CHEBI:83834"/>
        <dbReference type="EC" id="5.2.1.8"/>
    </reaction>
</comment>
<dbReference type="OrthoDB" id="298012at2759"/>
<keyword evidence="5" id="KW-0413">Isomerase</keyword>
<feature type="compositionally biased region" description="Low complexity" evidence="7">
    <location>
        <begin position="398"/>
        <end position="409"/>
    </location>
</feature>
<evidence type="ECO:0000256" key="3">
    <source>
        <dbReference type="ARBA" id="ARBA00013194"/>
    </source>
</evidence>
<dbReference type="GeneID" id="94427345"/>
<keyword evidence="6" id="KW-0802">TPR repeat</keyword>
<dbReference type="EMBL" id="MIGC01001778">
    <property type="protein sequence ID" value="PHJ22208.1"/>
    <property type="molecule type" value="Genomic_DNA"/>
</dbReference>
<feature type="region of interest" description="Disordered" evidence="7">
    <location>
        <begin position="361"/>
        <end position="419"/>
    </location>
</feature>
<dbReference type="InterPro" id="IPR015310">
    <property type="entry name" value="AHSA1-like_N"/>
</dbReference>
<feature type="compositionally biased region" description="Basic and acidic residues" evidence="7">
    <location>
        <begin position="268"/>
        <end position="295"/>
    </location>
</feature>
<dbReference type="InterPro" id="IPR019734">
    <property type="entry name" value="TPR_rpt"/>
</dbReference>
<dbReference type="SUPFAM" id="SSF103111">
    <property type="entry name" value="Activator of Hsp90 ATPase, Aha1"/>
    <property type="match status" value="1"/>
</dbReference>
<reference evidence="9 10" key="1">
    <citation type="journal article" date="2017" name="Int. J. Parasitol.">
        <title>The genome of the protozoan parasite Cystoisospora suis and a reverse vaccinology approach to identify vaccine candidates.</title>
        <authorList>
            <person name="Palmieri N."/>
            <person name="Shrestha A."/>
            <person name="Ruttkowski B."/>
            <person name="Beck T."/>
            <person name="Vogl C."/>
            <person name="Tomley F."/>
            <person name="Blake D.P."/>
            <person name="Joachim A."/>
        </authorList>
    </citation>
    <scope>NUCLEOTIDE SEQUENCE [LARGE SCALE GENOMIC DNA]</scope>
    <source>
        <strain evidence="9 10">Wien I</strain>
    </source>
</reference>
<keyword evidence="10" id="KW-1185">Reference proteome</keyword>
<dbReference type="Proteomes" id="UP000221165">
    <property type="component" value="Unassembled WGS sequence"/>
</dbReference>
<comment type="similarity">
    <text evidence="2">Belongs to the AHA1 family.</text>
</comment>
<proteinExistence type="inferred from homology"/>
<keyword evidence="4" id="KW-0697">Rotamase</keyword>
<evidence type="ECO:0000256" key="5">
    <source>
        <dbReference type="ARBA" id="ARBA00023235"/>
    </source>
</evidence>
<dbReference type="Gene3D" id="1.25.40.10">
    <property type="entry name" value="Tetratricopeptide repeat domain"/>
    <property type="match status" value="1"/>
</dbReference>